<dbReference type="OrthoDB" id="5296814at2"/>
<reference evidence="2 3" key="1">
    <citation type="submission" date="2017-06" db="EMBL/GenBank/DDBJ databases">
        <authorList>
            <person name="Kim H.J."/>
            <person name="Triplett B.A."/>
        </authorList>
    </citation>
    <scope>NUCLEOTIDE SEQUENCE [LARGE SCALE GENOMIC DNA]</scope>
    <source>
        <strain evidence="2 3">MWH-VicM1</strain>
    </source>
</reference>
<dbReference type="InterPro" id="IPR018588">
    <property type="entry name" value="Dihaem_cytochrome-c"/>
</dbReference>
<proteinExistence type="predicted"/>
<keyword evidence="3" id="KW-1185">Reference proteome</keyword>
<dbReference type="EMBL" id="FYEX01000002">
    <property type="protein sequence ID" value="SNC72264.1"/>
    <property type="molecule type" value="Genomic_DNA"/>
</dbReference>
<dbReference type="InterPro" id="IPR036280">
    <property type="entry name" value="Multihaem_cyt_sf"/>
</dbReference>
<dbReference type="SUPFAM" id="SSF48695">
    <property type="entry name" value="Multiheme cytochromes"/>
    <property type="match status" value="1"/>
</dbReference>
<dbReference type="AlphaFoldDB" id="A0A212U2B3"/>
<sequence length="151" mass="17022">MKKFYQFLMLMTVSSVSLADGNLMPIKVPEKVKSECASCHMVYPPAFLPKDSWAQIMSGLDKHYGTDASLDPQSIKEISQWLNQNAGTYKRVSSAPPNDRITESTWFIKKHRKISDSTWKGSKVKSKANCMACHTSADKGNYDDDEVRIPK</sequence>
<dbReference type="Proteomes" id="UP000197215">
    <property type="component" value="Unassembled WGS sequence"/>
</dbReference>
<evidence type="ECO:0000313" key="3">
    <source>
        <dbReference type="Proteomes" id="UP000197215"/>
    </source>
</evidence>
<name>A0A212U2B3_9BURK</name>
<dbReference type="RefSeq" id="WP_088813474.1">
    <property type="nucleotide sequence ID" value="NZ_FYEX01000002.1"/>
</dbReference>
<accession>A0A212U2B3</accession>
<gene>
    <name evidence="2" type="ORF">SAMN06295916_1545</name>
</gene>
<dbReference type="Pfam" id="PF09626">
    <property type="entry name" value="DHC"/>
    <property type="match status" value="1"/>
</dbReference>
<keyword evidence="1" id="KW-0732">Signal</keyword>
<feature type="chain" id="PRO_5012081103" evidence="1">
    <location>
        <begin position="20"/>
        <end position="151"/>
    </location>
</feature>
<evidence type="ECO:0000313" key="2">
    <source>
        <dbReference type="EMBL" id="SNC72264.1"/>
    </source>
</evidence>
<feature type="signal peptide" evidence="1">
    <location>
        <begin position="1"/>
        <end position="19"/>
    </location>
</feature>
<protein>
    <submittedName>
        <fullName evidence="2">Dihaem cytochrome c</fullName>
    </submittedName>
</protein>
<organism evidence="2 3">
    <name type="scientific">Polynucleobacter victoriensis</name>
    <dbReference type="NCBI Taxonomy" id="2049319"/>
    <lineage>
        <taxon>Bacteria</taxon>
        <taxon>Pseudomonadati</taxon>
        <taxon>Pseudomonadota</taxon>
        <taxon>Betaproteobacteria</taxon>
        <taxon>Burkholderiales</taxon>
        <taxon>Burkholderiaceae</taxon>
        <taxon>Polynucleobacter</taxon>
    </lineage>
</organism>
<evidence type="ECO:0000256" key="1">
    <source>
        <dbReference type="SAM" id="SignalP"/>
    </source>
</evidence>